<evidence type="ECO:0000313" key="2">
    <source>
        <dbReference type="EMBL" id="NBG96140.1"/>
    </source>
</evidence>
<dbReference type="Proteomes" id="UP000470384">
    <property type="component" value="Unassembled WGS sequence"/>
</dbReference>
<dbReference type="RefSeq" id="WP_160588103.1">
    <property type="nucleotide sequence ID" value="NZ_BMHN01000001.1"/>
</dbReference>
<protein>
    <submittedName>
        <fullName evidence="2">Acyltransferase</fullName>
    </submittedName>
</protein>
<feature type="domain" description="Putative acyltransferase ACT14924-like acyltransferase" evidence="1">
    <location>
        <begin position="89"/>
        <end position="287"/>
    </location>
</feature>
<reference evidence="2 3" key="1">
    <citation type="journal article" date="2016" name="Int. J. Syst. Evol. Microbiol.">
        <title>Pyruvatibacter mobilis gen. nov., sp. nov., a marine bacterium from the culture broth of Picochlorum sp. 122.</title>
        <authorList>
            <person name="Wang G."/>
            <person name="Tang M."/>
            <person name="Wu H."/>
            <person name="Dai S."/>
            <person name="Li T."/>
            <person name="Chen C."/>
            <person name="He H."/>
            <person name="Fan J."/>
            <person name="Xiang W."/>
            <person name="Li X."/>
        </authorList>
    </citation>
    <scope>NUCLEOTIDE SEQUENCE [LARGE SCALE GENOMIC DNA]</scope>
    <source>
        <strain evidence="2 3">GYP-11</strain>
    </source>
</reference>
<gene>
    <name evidence="2" type="ORF">GTQ45_10390</name>
</gene>
<dbReference type="EMBL" id="WXYQ01000006">
    <property type="protein sequence ID" value="NBG96140.1"/>
    <property type="molecule type" value="Genomic_DNA"/>
</dbReference>
<evidence type="ECO:0000259" key="1">
    <source>
        <dbReference type="Pfam" id="PF19576"/>
    </source>
</evidence>
<sequence length="324" mass="36373">MNMDPQLDRKTAPAVSAGPTAQTAVDFSYASPDDPRLKRVVIRAIELLTGQPRLKRMYFDNRENPVAGETFFAAAIRYLRLQLEFDMARLDAIPKDGPLVVVANHPFGVIDGLVIGHLTSMVRPNFKVLTNAVLTQAPELEDYLLPVDFDPTPEAMATNIRTRKEARDLLNSGGTIIVFPGGTVSTAPRPFGRAVDPIWQPFTAQLIQRSKATVVPMFFDGQNGRLFQVASHFSRTLRLSLLFREVRERIGTRVRIRIGEPIAYDDLAHLKDRVEFSEELRRRTYSLGPGPVPKRTYSGLTMGEKLRARRQRRALARHQISAAD</sequence>
<dbReference type="Pfam" id="PF19576">
    <property type="entry name" value="Acyltransf_2"/>
    <property type="match status" value="1"/>
</dbReference>
<dbReference type="GeneID" id="300654851"/>
<name>A0A845QD95_9HYPH</name>
<evidence type="ECO:0000313" key="3">
    <source>
        <dbReference type="Proteomes" id="UP000470384"/>
    </source>
</evidence>
<dbReference type="InterPro" id="IPR045746">
    <property type="entry name" value="ACT14924-like_Acyltransf_dom"/>
</dbReference>
<accession>A0A845QD95</accession>
<keyword evidence="2" id="KW-0012">Acyltransferase</keyword>
<keyword evidence="3" id="KW-1185">Reference proteome</keyword>
<dbReference type="GO" id="GO:0016746">
    <property type="term" value="F:acyltransferase activity"/>
    <property type="evidence" value="ECO:0007669"/>
    <property type="project" value="UniProtKB-KW"/>
</dbReference>
<keyword evidence="2" id="KW-0808">Transferase</keyword>
<dbReference type="AlphaFoldDB" id="A0A845QD95"/>
<dbReference type="CDD" id="cd07986">
    <property type="entry name" value="LPLAT_ACT14924-like"/>
    <property type="match status" value="1"/>
</dbReference>
<organism evidence="2 3">
    <name type="scientific">Pyruvatibacter mobilis</name>
    <dbReference type="NCBI Taxonomy" id="1712261"/>
    <lineage>
        <taxon>Bacteria</taxon>
        <taxon>Pseudomonadati</taxon>
        <taxon>Pseudomonadota</taxon>
        <taxon>Alphaproteobacteria</taxon>
        <taxon>Hyphomicrobiales</taxon>
        <taxon>Parvibaculaceae</taxon>
        <taxon>Pyruvatibacter</taxon>
    </lineage>
</organism>
<proteinExistence type="predicted"/>
<comment type="caution">
    <text evidence="2">The sequence shown here is derived from an EMBL/GenBank/DDBJ whole genome shotgun (WGS) entry which is preliminary data.</text>
</comment>
<dbReference type="OrthoDB" id="1113830at2"/>
<dbReference type="SUPFAM" id="SSF69593">
    <property type="entry name" value="Glycerol-3-phosphate (1)-acyltransferase"/>
    <property type="match status" value="1"/>
</dbReference>